<dbReference type="EMBL" id="RQTK01000027">
    <property type="protein sequence ID" value="RUS90659.1"/>
    <property type="molecule type" value="Genomic_DNA"/>
</dbReference>
<keyword evidence="4" id="KW-0325">Glycoprotein</keyword>
<keyword evidence="8" id="KW-1185">Reference proteome</keyword>
<dbReference type="SUPFAM" id="SSF57535">
    <property type="entry name" value="Complement control module/SCR domain"/>
    <property type="match status" value="1"/>
</dbReference>
<evidence type="ECO:0000313" key="7">
    <source>
        <dbReference type="EMBL" id="RUS90659.1"/>
    </source>
</evidence>
<dbReference type="PANTHER" id="PTHR19325">
    <property type="entry name" value="COMPLEMENT COMPONENT-RELATED SUSHI DOMAIN-CONTAINING"/>
    <property type="match status" value="1"/>
</dbReference>
<name>A0A3S1CER2_ELYCH</name>
<dbReference type="STRING" id="188477.A0A3S1CER2"/>
<dbReference type="PANTHER" id="PTHR19325:SF567">
    <property type="entry name" value="SUSHI, VON WILLEBRAND FACTOR TYPE A, EGF AND PENTRAXIN DOMAIN-CONTAINING PROTEIN 1-LIKE"/>
    <property type="match status" value="1"/>
</dbReference>
<protein>
    <recommendedName>
        <fullName evidence="6">Sushi domain-containing protein</fullName>
    </recommendedName>
</protein>
<evidence type="ECO:0000256" key="4">
    <source>
        <dbReference type="ARBA" id="ARBA00023180"/>
    </source>
</evidence>
<keyword evidence="1 5" id="KW-0768">Sushi</keyword>
<sequence length="559" mass="61077">MAGETVGVCDGIWYANELKCVGVSCGPAPEVSHASVNTTGDAPLETATYTCDPGYYLNSSSSVLTCLSNGTWSLEVVTCAQLMCDAAMLPAFTEVFVGTGSATTIKPSSFVPSDRLGTSEIQDSLETSWPSTIQSTVYEQGEEVKIRCIEGYLMFTTSINQAQMLFTMFKCFEGTWTSVFNLDVICLPEYCTGLPFVSNADIELWNQPDAGAKYRCSTGYVFETITMQGLLEVVPEISIYCYEGLGWEDSPAIQVGCIPVVCGSIGLPVGSGLQVPPDHPASFGSKVTLACVPPLYQNTTDAEAQKVVECLADGSWSLGDVTLTCAPCDQSWDAAGIPHSVLEVNSYNDAIVIGDTGELSCVSGFMLPGISRTVQCGSVDGTPTWLDLENATCLQTRFVESVDFINKKGTSVENYITVPVHLELMNTGLEGCAELKRIVAHRIWVSLEEVQRKNKRNLYPARASFLNDDKTTITKMTIEYSLPDEKVIIPQKMSLLEEDYIFVDNITTLCLKLNVTDSTFQVSKDGKMLMEEYAVRYKDITYFATGINLEVFEINITYF</sequence>
<dbReference type="Gene3D" id="2.10.70.10">
    <property type="entry name" value="Complement Module, domain 1"/>
    <property type="match status" value="1"/>
</dbReference>
<dbReference type="OrthoDB" id="6158054at2759"/>
<dbReference type="Pfam" id="PF00084">
    <property type="entry name" value="Sushi"/>
    <property type="match status" value="1"/>
</dbReference>
<feature type="domain" description="Sushi" evidence="6">
    <location>
        <begin position="260"/>
        <end position="327"/>
    </location>
</feature>
<reference evidence="7 8" key="1">
    <citation type="submission" date="2019-01" db="EMBL/GenBank/DDBJ databases">
        <title>A draft genome assembly of the solar-powered sea slug Elysia chlorotica.</title>
        <authorList>
            <person name="Cai H."/>
            <person name="Li Q."/>
            <person name="Fang X."/>
            <person name="Li J."/>
            <person name="Curtis N.E."/>
            <person name="Altenburger A."/>
            <person name="Shibata T."/>
            <person name="Feng M."/>
            <person name="Maeda T."/>
            <person name="Schwartz J.A."/>
            <person name="Shigenobu S."/>
            <person name="Lundholm N."/>
            <person name="Nishiyama T."/>
            <person name="Yang H."/>
            <person name="Hasebe M."/>
            <person name="Li S."/>
            <person name="Pierce S.K."/>
            <person name="Wang J."/>
        </authorList>
    </citation>
    <scope>NUCLEOTIDE SEQUENCE [LARGE SCALE GENOMIC DNA]</scope>
    <source>
        <strain evidence="7">EC2010</strain>
        <tissue evidence="7">Whole organism of an adult</tissue>
    </source>
</reference>
<dbReference type="InterPro" id="IPR000436">
    <property type="entry name" value="Sushi_SCR_CCP_dom"/>
</dbReference>
<comment type="caution">
    <text evidence="7">The sequence shown here is derived from an EMBL/GenBank/DDBJ whole genome shotgun (WGS) entry which is preliminary data.</text>
</comment>
<dbReference type="InterPro" id="IPR035976">
    <property type="entry name" value="Sushi/SCR/CCP_sf"/>
</dbReference>
<dbReference type="InterPro" id="IPR050350">
    <property type="entry name" value="Compl-Cell_Adhes-Reg"/>
</dbReference>
<dbReference type="SMART" id="SM00032">
    <property type="entry name" value="CCP"/>
    <property type="match status" value="2"/>
</dbReference>
<evidence type="ECO:0000256" key="1">
    <source>
        <dbReference type="ARBA" id="ARBA00022659"/>
    </source>
</evidence>
<feature type="domain" description="Sushi" evidence="6">
    <location>
        <begin position="23"/>
        <end position="81"/>
    </location>
</feature>
<evidence type="ECO:0000313" key="8">
    <source>
        <dbReference type="Proteomes" id="UP000271974"/>
    </source>
</evidence>
<dbReference type="PROSITE" id="PS50923">
    <property type="entry name" value="SUSHI"/>
    <property type="match status" value="2"/>
</dbReference>
<comment type="caution">
    <text evidence="5">Lacks conserved residue(s) required for the propagation of feature annotation.</text>
</comment>
<evidence type="ECO:0000256" key="5">
    <source>
        <dbReference type="PROSITE-ProRule" id="PRU00302"/>
    </source>
</evidence>
<keyword evidence="3" id="KW-1015">Disulfide bond</keyword>
<dbReference type="Proteomes" id="UP000271974">
    <property type="component" value="Unassembled WGS sequence"/>
</dbReference>
<proteinExistence type="predicted"/>
<dbReference type="CDD" id="cd00033">
    <property type="entry name" value="CCP"/>
    <property type="match status" value="1"/>
</dbReference>
<evidence type="ECO:0000256" key="3">
    <source>
        <dbReference type="ARBA" id="ARBA00023157"/>
    </source>
</evidence>
<keyword evidence="2" id="KW-0677">Repeat</keyword>
<evidence type="ECO:0000256" key="2">
    <source>
        <dbReference type="ARBA" id="ARBA00022737"/>
    </source>
</evidence>
<organism evidence="7 8">
    <name type="scientific">Elysia chlorotica</name>
    <name type="common">Eastern emerald elysia</name>
    <name type="synonym">Sea slug</name>
    <dbReference type="NCBI Taxonomy" id="188477"/>
    <lineage>
        <taxon>Eukaryota</taxon>
        <taxon>Metazoa</taxon>
        <taxon>Spiralia</taxon>
        <taxon>Lophotrochozoa</taxon>
        <taxon>Mollusca</taxon>
        <taxon>Gastropoda</taxon>
        <taxon>Heterobranchia</taxon>
        <taxon>Euthyneura</taxon>
        <taxon>Panpulmonata</taxon>
        <taxon>Sacoglossa</taxon>
        <taxon>Placobranchoidea</taxon>
        <taxon>Plakobranchidae</taxon>
        <taxon>Elysia</taxon>
    </lineage>
</organism>
<dbReference type="AlphaFoldDB" id="A0A3S1CER2"/>
<gene>
    <name evidence="7" type="ORF">EGW08_001559</name>
</gene>
<accession>A0A3S1CER2</accession>
<evidence type="ECO:0000259" key="6">
    <source>
        <dbReference type="PROSITE" id="PS50923"/>
    </source>
</evidence>